<protein>
    <submittedName>
        <fullName evidence="3">Uncharacterized protein</fullName>
    </submittedName>
</protein>
<accession>A0A812SG44</accession>
<proteinExistence type="predicted"/>
<dbReference type="Proteomes" id="UP000604046">
    <property type="component" value="Unassembled WGS sequence"/>
</dbReference>
<dbReference type="EMBL" id="CAJNDS010002434">
    <property type="protein sequence ID" value="CAE7472333.1"/>
    <property type="molecule type" value="Genomic_DNA"/>
</dbReference>
<feature type="region of interest" description="Disordered" evidence="2">
    <location>
        <begin position="849"/>
        <end position="873"/>
    </location>
</feature>
<evidence type="ECO:0000313" key="3">
    <source>
        <dbReference type="EMBL" id="CAE7472333.1"/>
    </source>
</evidence>
<feature type="coiled-coil region" evidence="1">
    <location>
        <begin position="475"/>
        <end position="569"/>
    </location>
</feature>
<reference evidence="3" key="1">
    <citation type="submission" date="2021-02" db="EMBL/GenBank/DDBJ databases">
        <authorList>
            <person name="Dougan E. K."/>
            <person name="Rhodes N."/>
            <person name="Thang M."/>
            <person name="Chan C."/>
        </authorList>
    </citation>
    <scope>NUCLEOTIDE SEQUENCE</scope>
</reference>
<gene>
    <name evidence="3" type="ORF">SNAT2548_LOCUS26529</name>
</gene>
<sequence length="873" mass="97484">MAALSPLARAENRRLTNHVDAHGRDGSAEQLWGSTCQRLLLQLEQLKSIAALPLAGVTEPRADICQIQSIISEMQSGLLQSRDACGASGPMGPMRPSGSGPSLALGSHVLQSLDIAKKRCENLNRELVRQARSHEELVTATAAIKDANKRLLEQTQLQRDEIETIAQQGVADEQRLQISRAKHANDYSSCQTESSRHLAAARSMASHRQAAVKLRAADKLRHWRIYGQICVQEADTLRAEAVTLRSDAQALHAEVQALLATARDRMISHGGCAEASARRAKANVAVQALADTLKREKESRTFENATASHRQGRMSSEIGDLQGRLGRDLSQLVSQSQALERTMVADKQAWTEEMEMLKRRHEEDSNVHARGKEDLAALLDRQAQLQLQLLEVEQEMLAKQKEEVQLRGAAQQTDAALTAATTCGRHLQQQIEEQSEALQHRNEAELTSCQEGLDRLASKEVALLEGQGEGARRRAQAWEHKVREDEEALQELEAQNLEAARECEALAGHVSDLRGQHAAAQEHRRSLEDRLADDRREAALEHVNLQAATDQLTARIVALEAEMQRSEECNLHRRRAATDAEVRGAARASSTDGELTVAKAELTDLKKRWQQAVELRSKTQEEVGKLKQQMARMEAALLGEIQGCQGSFCEELSGLKLVFKQEKEKGELAQAELQQLKMQAMERLRSVQEEQSRKLALTHQAKVKAEGARRSDLKNTSEAVAAQQRHIQALEKELQSLRHLLDENDCSLSRIREELVFEEGNPNARVKEEVMMMQDSVLKAADEDARLSQQLEATPDVIGVEQGMRFRQPYVQMRDTAAAARSPGRSCSFRDLHSRIDCHLENIQRHNEELHHGRRDPSYVFQEPTTLRAEATR</sequence>
<name>A0A812SG44_9DINO</name>
<evidence type="ECO:0000256" key="2">
    <source>
        <dbReference type="SAM" id="MobiDB-lite"/>
    </source>
</evidence>
<dbReference type="OrthoDB" id="434866at2759"/>
<organism evidence="3 4">
    <name type="scientific">Symbiodinium natans</name>
    <dbReference type="NCBI Taxonomy" id="878477"/>
    <lineage>
        <taxon>Eukaryota</taxon>
        <taxon>Sar</taxon>
        <taxon>Alveolata</taxon>
        <taxon>Dinophyceae</taxon>
        <taxon>Suessiales</taxon>
        <taxon>Symbiodiniaceae</taxon>
        <taxon>Symbiodinium</taxon>
    </lineage>
</organism>
<evidence type="ECO:0000256" key="1">
    <source>
        <dbReference type="SAM" id="Coils"/>
    </source>
</evidence>
<dbReference type="AlphaFoldDB" id="A0A812SG44"/>
<feature type="coiled-coil region" evidence="1">
    <location>
        <begin position="375"/>
        <end position="407"/>
    </location>
</feature>
<evidence type="ECO:0000313" key="4">
    <source>
        <dbReference type="Proteomes" id="UP000604046"/>
    </source>
</evidence>
<feature type="coiled-coil region" evidence="1">
    <location>
        <begin position="616"/>
        <end position="747"/>
    </location>
</feature>
<keyword evidence="4" id="KW-1185">Reference proteome</keyword>
<keyword evidence="1" id="KW-0175">Coiled coil</keyword>
<comment type="caution">
    <text evidence="3">The sequence shown here is derived from an EMBL/GenBank/DDBJ whole genome shotgun (WGS) entry which is preliminary data.</text>
</comment>
<feature type="coiled-coil region" evidence="1">
    <location>
        <begin position="110"/>
        <end position="137"/>
    </location>
</feature>